<dbReference type="Gene3D" id="3.40.50.2000">
    <property type="entry name" value="Glycogen Phosphorylase B"/>
    <property type="match status" value="2"/>
</dbReference>
<protein>
    <submittedName>
        <fullName evidence="3">Glycosyltransferase family 4 protein</fullName>
    </submittedName>
</protein>
<dbReference type="SUPFAM" id="SSF53756">
    <property type="entry name" value="UDP-Glycosyltransferase/glycogen phosphorylase"/>
    <property type="match status" value="1"/>
</dbReference>
<gene>
    <name evidence="3" type="ORF">H6H04_07545</name>
</gene>
<dbReference type="EMBL" id="JACOME010000002">
    <property type="protein sequence ID" value="MBC3846227.1"/>
    <property type="molecule type" value="Genomic_DNA"/>
</dbReference>
<evidence type="ECO:0000259" key="1">
    <source>
        <dbReference type="Pfam" id="PF00534"/>
    </source>
</evidence>
<reference evidence="3 4" key="1">
    <citation type="submission" date="2020-08" db="EMBL/GenBank/DDBJ databases">
        <title>Winogradskyella ouciana sp. nov., isolated from the hadal seawater of the Mariana Trench.</title>
        <authorList>
            <person name="He X."/>
        </authorList>
    </citation>
    <scope>NUCLEOTIDE SEQUENCE [LARGE SCALE GENOMIC DNA]</scope>
    <source>
        <strain evidence="3 4">KCTC 22026</strain>
    </source>
</reference>
<dbReference type="InterPro" id="IPR028098">
    <property type="entry name" value="Glyco_trans_4-like_N"/>
</dbReference>
<dbReference type="PANTHER" id="PTHR12526">
    <property type="entry name" value="GLYCOSYLTRANSFERASE"/>
    <property type="match status" value="1"/>
</dbReference>
<dbReference type="CDD" id="cd03820">
    <property type="entry name" value="GT4_AmsD-like"/>
    <property type="match status" value="1"/>
</dbReference>
<dbReference type="Pfam" id="PF13439">
    <property type="entry name" value="Glyco_transf_4"/>
    <property type="match status" value="1"/>
</dbReference>
<dbReference type="RefSeq" id="WP_186845358.1">
    <property type="nucleotide sequence ID" value="NZ_JACOME010000002.1"/>
</dbReference>
<name>A0ABR6Y0H2_9FLAO</name>
<dbReference type="Pfam" id="PF00534">
    <property type="entry name" value="Glycos_transf_1"/>
    <property type="match status" value="1"/>
</dbReference>
<dbReference type="InterPro" id="IPR001296">
    <property type="entry name" value="Glyco_trans_1"/>
</dbReference>
<dbReference type="PANTHER" id="PTHR12526:SF630">
    <property type="entry name" value="GLYCOSYLTRANSFERASE"/>
    <property type="match status" value="1"/>
</dbReference>
<accession>A0ABR6Y0H2</accession>
<sequence length="364" mass="41243">MKVDFIISSLGGGGAERVLALMVNSLAKNPNNEISVISLFEGKGGYELNPNVKRIKLKQTNYIPSHTIRSIINLSRHYKNKNNRPDIIVSFVTLTNLIAIIVAKLFSIKIIAQEHNSHLRFMQGRERITNFTKKHIYKKADIITVLTSFDIEYYESYGSKVYVMPNPCSFKAIETNSHEREKIILAAGHLNRYNHKGFDNLIKLIAPIVKTYPDWKLKIAGAGDEGLAYLKKLAIENEIEDKVIFTGFINNIAEVMNESSIFILSSRFEGLPMVLLEAMSQGMACISYNCKTGPSDIIEDNVNGLLIEDQNIPQMQNGLRKLIENEDLRKRLSNEGIKSLDKYHISEITKRYEALFNSIVNTNE</sequence>
<evidence type="ECO:0000313" key="4">
    <source>
        <dbReference type="Proteomes" id="UP000607435"/>
    </source>
</evidence>
<feature type="domain" description="Glycosyltransferase subfamily 4-like N-terminal" evidence="2">
    <location>
        <begin position="13"/>
        <end position="167"/>
    </location>
</feature>
<proteinExistence type="predicted"/>
<dbReference type="Proteomes" id="UP000607435">
    <property type="component" value="Unassembled WGS sequence"/>
</dbReference>
<comment type="caution">
    <text evidence="3">The sequence shown here is derived from an EMBL/GenBank/DDBJ whole genome shotgun (WGS) entry which is preliminary data.</text>
</comment>
<evidence type="ECO:0000259" key="2">
    <source>
        <dbReference type="Pfam" id="PF13439"/>
    </source>
</evidence>
<keyword evidence="4" id="KW-1185">Reference proteome</keyword>
<feature type="domain" description="Glycosyl transferase family 1" evidence="1">
    <location>
        <begin position="175"/>
        <end position="338"/>
    </location>
</feature>
<organism evidence="3 4">
    <name type="scientific">Winogradskyella echinorum</name>
    <dbReference type="NCBI Taxonomy" id="538189"/>
    <lineage>
        <taxon>Bacteria</taxon>
        <taxon>Pseudomonadati</taxon>
        <taxon>Bacteroidota</taxon>
        <taxon>Flavobacteriia</taxon>
        <taxon>Flavobacteriales</taxon>
        <taxon>Flavobacteriaceae</taxon>
        <taxon>Winogradskyella</taxon>
    </lineage>
</organism>
<evidence type="ECO:0000313" key="3">
    <source>
        <dbReference type="EMBL" id="MBC3846227.1"/>
    </source>
</evidence>